<evidence type="ECO:0000256" key="1">
    <source>
        <dbReference type="SAM" id="SignalP"/>
    </source>
</evidence>
<dbReference type="EMBL" id="CP141259">
    <property type="protein sequence ID" value="WRL48256.1"/>
    <property type="molecule type" value="Genomic_DNA"/>
</dbReference>
<sequence>MKNALLIAALLALVAFMQWLDADTANKIAAREHASRQQAIEAINAINCGESPFYLAQAPAEVE</sequence>
<evidence type="ECO:0008006" key="5">
    <source>
        <dbReference type="Google" id="ProtNLM"/>
    </source>
</evidence>
<dbReference type="RefSeq" id="WP_407280573.1">
    <property type="nucleotide sequence ID" value="NZ_CP141259.1"/>
</dbReference>
<dbReference type="EMBL" id="CP141259">
    <property type="protein sequence ID" value="WRL48326.1"/>
    <property type="molecule type" value="Genomic_DNA"/>
</dbReference>
<keyword evidence="4" id="KW-1185">Reference proteome</keyword>
<accession>A0ABZ1AUN1</accession>
<evidence type="ECO:0000313" key="4">
    <source>
        <dbReference type="Proteomes" id="UP001626593"/>
    </source>
</evidence>
<evidence type="ECO:0000313" key="3">
    <source>
        <dbReference type="EMBL" id="WRL48326.1"/>
    </source>
</evidence>
<reference evidence="3 4" key="1">
    <citation type="submission" date="2023-12" db="EMBL/GenBank/DDBJ databases">
        <title>A. evansii MAY27, complete genome.</title>
        <authorList>
            <person name="Wang Y."/>
        </authorList>
    </citation>
    <scope>NUCLEOTIDE SEQUENCE [LARGE SCALE GENOMIC DNA]</scope>
    <source>
        <strain evidence="3 4">MAY27</strain>
    </source>
</reference>
<feature type="chain" id="PRO_5045034410" description="DUF4148 domain-containing protein" evidence="1">
    <location>
        <begin position="22"/>
        <end position="63"/>
    </location>
</feature>
<organism evidence="3 4">
    <name type="scientific">Aromatoleum evansii</name>
    <name type="common">Azoarcus evansii</name>
    <dbReference type="NCBI Taxonomy" id="59406"/>
    <lineage>
        <taxon>Bacteria</taxon>
        <taxon>Pseudomonadati</taxon>
        <taxon>Pseudomonadota</taxon>
        <taxon>Betaproteobacteria</taxon>
        <taxon>Rhodocyclales</taxon>
        <taxon>Rhodocyclaceae</taxon>
        <taxon>Aromatoleum</taxon>
    </lineage>
</organism>
<proteinExistence type="predicted"/>
<dbReference type="Proteomes" id="UP001626593">
    <property type="component" value="Chromosome"/>
</dbReference>
<gene>
    <name evidence="2" type="ORF">U5817_09485</name>
    <name evidence="3" type="ORF">U5817_09835</name>
</gene>
<protein>
    <recommendedName>
        <fullName evidence="5">DUF4148 domain-containing protein</fullName>
    </recommendedName>
</protein>
<keyword evidence="1" id="KW-0732">Signal</keyword>
<evidence type="ECO:0000313" key="2">
    <source>
        <dbReference type="EMBL" id="WRL48256.1"/>
    </source>
</evidence>
<name>A0ABZ1AUN1_AROEV</name>
<feature type="signal peptide" evidence="1">
    <location>
        <begin position="1"/>
        <end position="21"/>
    </location>
</feature>